<dbReference type="RefSeq" id="WP_098103044.1">
    <property type="nucleotide sequence ID" value="NZ_NUDL01000079.1"/>
</dbReference>
<reference evidence="1 2" key="1">
    <citation type="submission" date="2017-09" db="EMBL/GenBank/DDBJ databases">
        <title>Large-scale bioinformatics analysis of Bacillus genomes uncovers conserved roles of natural products in bacterial physiology.</title>
        <authorList>
            <consortium name="Agbiome Team Llc"/>
            <person name="Bleich R.M."/>
            <person name="Grubbs K.J."/>
            <person name="Santa Maria K.C."/>
            <person name="Allen S.E."/>
            <person name="Farag S."/>
            <person name="Shank E.A."/>
            <person name="Bowers A."/>
        </authorList>
    </citation>
    <scope>NUCLEOTIDE SEQUENCE [LARGE SCALE GENOMIC DNA]</scope>
    <source>
        <strain evidence="1 2">AFS010764</strain>
    </source>
</reference>
<accession>A0A2B5XXQ0</accession>
<evidence type="ECO:0000313" key="1">
    <source>
        <dbReference type="EMBL" id="PEM50824.1"/>
    </source>
</evidence>
<dbReference type="Proteomes" id="UP000220621">
    <property type="component" value="Unassembled WGS sequence"/>
</dbReference>
<comment type="caution">
    <text evidence="1">The sequence shown here is derived from an EMBL/GenBank/DDBJ whole genome shotgun (WGS) entry which is preliminary data.</text>
</comment>
<dbReference type="AlphaFoldDB" id="A0A2B5XXQ0"/>
<sequence length="239" mass="27738">MDSYNFRFRRGIRTASSEQYDIYYMNENIGELHIQFMKDNSDEICNLIITKDISITVKEELIEEIINTIISNPEDFFVINIFIGNFEGSVINTPHPDGMAAKQKDLSKFLNTYQVAKGQLAEGAAIDFFKSMNYQAEEAPPNYDQDFKIDILAENEEEKLYIQVKLGMIADKEIGKVVKNVSMLEDTNKNKVVCIVAERFPVKAENLRRTLEEQYGMKIMYIHKYQILENAPKYKRTLK</sequence>
<proteinExistence type="predicted"/>
<gene>
    <name evidence="1" type="ORF">CN611_22235</name>
</gene>
<name>A0A2B5XXQ0_9BACI</name>
<evidence type="ECO:0000313" key="2">
    <source>
        <dbReference type="Proteomes" id="UP000220621"/>
    </source>
</evidence>
<dbReference type="EMBL" id="NUDL01000079">
    <property type="protein sequence ID" value="PEM50824.1"/>
    <property type="molecule type" value="Genomic_DNA"/>
</dbReference>
<protein>
    <submittedName>
        <fullName evidence="1">Uncharacterized protein</fullName>
    </submittedName>
</protein>
<dbReference type="InterPro" id="IPR011335">
    <property type="entry name" value="Restrct_endonuc-II-like"/>
</dbReference>
<organism evidence="1 2">
    <name type="scientific">Bacillus wiedmannii</name>
    <dbReference type="NCBI Taxonomy" id="1890302"/>
    <lineage>
        <taxon>Bacteria</taxon>
        <taxon>Bacillati</taxon>
        <taxon>Bacillota</taxon>
        <taxon>Bacilli</taxon>
        <taxon>Bacillales</taxon>
        <taxon>Bacillaceae</taxon>
        <taxon>Bacillus</taxon>
        <taxon>Bacillus cereus group</taxon>
    </lineage>
</organism>
<dbReference type="SUPFAM" id="SSF52980">
    <property type="entry name" value="Restriction endonuclease-like"/>
    <property type="match status" value="1"/>
</dbReference>